<reference evidence="2" key="1">
    <citation type="submission" date="2020-03" db="EMBL/GenBank/DDBJ databases">
        <authorList>
            <person name="Zhang R."/>
        </authorList>
    </citation>
    <scope>NUCLEOTIDE SEQUENCE</scope>
</reference>
<feature type="region of interest" description="Disordered" evidence="1">
    <location>
        <begin position="128"/>
        <end position="152"/>
    </location>
</feature>
<feature type="compositionally biased region" description="Basic and acidic residues" evidence="1">
    <location>
        <begin position="128"/>
        <end position="145"/>
    </location>
</feature>
<feature type="compositionally biased region" description="Polar residues" evidence="1">
    <location>
        <begin position="256"/>
        <end position="266"/>
    </location>
</feature>
<organism evidence="2">
    <name type="scientific">Populus davidiana</name>
    <dbReference type="NCBI Taxonomy" id="266767"/>
    <lineage>
        <taxon>Eukaryota</taxon>
        <taxon>Viridiplantae</taxon>
        <taxon>Streptophyta</taxon>
        <taxon>Embryophyta</taxon>
        <taxon>Tracheophyta</taxon>
        <taxon>Spermatophyta</taxon>
        <taxon>Magnoliopsida</taxon>
        <taxon>eudicotyledons</taxon>
        <taxon>Gunneridae</taxon>
        <taxon>Pentapetalae</taxon>
        <taxon>rosids</taxon>
        <taxon>fabids</taxon>
        <taxon>Malpighiales</taxon>
        <taxon>Salicaceae</taxon>
        <taxon>Saliceae</taxon>
        <taxon>Populus</taxon>
    </lineage>
</organism>
<feature type="compositionally biased region" description="Basic and acidic residues" evidence="1">
    <location>
        <begin position="314"/>
        <end position="335"/>
    </location>
</feature>
<accession>A0A6M2EFE4</accession>
<dbReference type="AlphaFoldDB" id="A0A6M2EFE4"/>
<dbReference type="EMBL" id="GILB01002086">
    <property type="protein sequence ID" value="NUU82419.1"/>
    <property type="molecule type" value="Transcribed_RNA"/>
</dbReference>
<protein>
    <submittedName>
        <fullName evidence="2">Uncharacterized protein</fullName>
    </submittedName>
</protein>
<name>A0A6M2EFE4_9ROSI</name>
<evidence type="ECO:0000256" key="1">
    <source>
        <dbReference type="SAM" id="MobiDB-lite"/>
    </source>
</evidence>
<evidence type="ECO:0000313" key="2">
    <source>
        <dbReference type="EMBL" id="NUU82419.1"/>
    </source>
</evidence>
<feature type="compositionally biased region" description="Polar residues" evidence="1">
    <location>
        <begin position="202"/>
        <end position="214"/>
    </location>
</feature>
<feature type="region of interest" description="Disordered" evidence="1">
    <location>
        <begin position="189"/>
        <end position="359"/>
    </location>
</feature>
<sequence>MENGVERVVVEEKSNVGNEGFGVKVEEERVVVGSDESKDLEDEIFEEAIESHEHLQEEEEEEEGMKVESVGFVESIGESSPAFDDENSNLGNETEKFKEVIFVPAESGNPEELGGVVGEEKVEDLVGGDSVDKIDEGGTAKEARGSESSGGEVAEIVGNGVTEVLKAEGEGEVDSKQGIKLDEEILLKDDEREELKEDELSTEYQGTSGNSGMGQNLMKMDAEHLDEKSRELKGNGESAKEDGNNELIGGEEVSEITVNGETQASRSEGEVSSNREIESSKELNSDGDYAREVGDKETSGDAGVSEIAGNIGTEDLKGENEADPNREIELSKEILPEDGDREELKEDNAEVSETAGNIGTEALKGEYEADPNQKIELSKEMRRCLRLLVI</sequence>
<feature type="compositionally biased region" description="Basic and acidic residues" evidence="1">
    <location>
        <begin position="267"/>
        <end position="299"/>
    </location>
</feature>
<feature type="compositionally biased region" description="Basic and acidic residues" evidence="1">
    <location>
        <begin position="220"/>
        <end position="243"/>
    </location>
</feature>
<proteinExistence type="predicted"/>
<feature type="compositionally biased region" description="Basic and acidic residues" evidence="1">
    <location>
        <begin position="189"/>
        <end position="199"/>
    </location>
</feature>